<dbReference type="GO" id="GO:0045505">
    <property type="term" value="F:dynein intermediate chain binding"/>
    <property type="evidence" value="ECO:0007669"/>
    <property type="project" value="TreeGrafter"/>
</dbReference>
<protein>
    <recommendedName>
        <fullName evidence="1">Dynein light chain</fullName>
    </recommendedName>
</protein>
<reference evidence="2 3" key="1">
    <citation type="submission" date="2014-06" db="EMBL/GenBank/DDBJ databases">
        <authorList>
            <person name="Swart Estienne"/>
        </authorList>
    </citation>
    <scope>NUCLEOTIDE SEQUENCE [LARGE SCALE GENOMIC DNA]</scope>
    <source>
        <strain evidence="2 3">130c</strain>
    </source>
</reference>
<evidence type="ECO:0000313" key="3">
    <source>
        <dbReference type="Proteomes" id="UP000039865"/>
    </source>
</evidence>
<dbReference type="GO" id="GO:0005868">
    <property type="term" value="C:cytoplasmic dynein complex"/>
    <property type="evidence" value="ECO:0007669"/>
    <property type="project" value="TreeGrafter"/>
</dbReference>
<keyword evidence="1" id="KW-0505">Motor protein</keyword>
<dbReference type="PANTHER" id="PTHR11886">
    <property type="entry name" value="DYNEIN LIGHT CHAIN"/>
    <property type="match status" value="1"/>
</dbReference>
<dbReference type="InterPro" id="IPR001372">
    <property type="entry name" value="Dynein_light_chain_typ-1/2"/>
</dbReference>
<dbReference type="GO" id="GO:0005874">
    <property type="term" value="C:microtubule"/>
    <property type="evidence" value="ECO:0007669"/>
    <property type="project" value="UniProtKB-KW"/>
</dbReference>
<keyword evidence="1" id="KW-0243">Dynein</keyword>
<dbReference type="OrthoDB" id="282760at2759"/>
<keyword evidence="3" id="KW-1185">Reference proteome</keyword>
<dbReference type="SUPFAM" id="SSF54648">
    <property type="entry name" value="DLC"/>
    <property type="match status" value="1"/>
</dbReference>
<dbReference type="InParanoid" id="A0A078AIZ8"/>
<dbReference type="Gene3D" id="3.30.740.10">
    <property type="entry name" value="Protein Inhibitor Of Neuronal Nitric Oxide Synthase"/>
    <property type="match status" value="1"/>
</dbReference>
<proteinExistence type="inferred from homology"/>
<organism evidence="2 3">
    <name type="scientific">Stylonychia lemnae</name>
    <name type="common">Ciliate</name>
    <dbReference type="NCBI Taxonomy" id="5949"/>
    <lineage>
        <taxon>Eukaryota</taxon>
        <taxon>Sar</taxon>
        <taxon>Alveolata</taxon>
        <taxon>Ciliophora</taxon>
        <taxon>Intramacronucleata</taxon>
        <taxon>Spirotrichea</taxon>
        <taxon>Stichotrichia</taxon>
        <taxon>Sporadotrichida</taxon>
        <taxon>Oxytrichidae</taxon>
        <taxon>Stylonychinae</taxon>
        <taxon>Stylonychia</taxon>
    </lineage>
</organism>
<sequence length="101" mass="11860">MSKLNFKVVDMEQAMQEQARRVIPTNISNTYFQSIFEAFENLREERFIANKIRDDFDKIFGPSWNVIVGKNFGSHVVHQTKSYLFASYGDDEIYILIWKSG</sequence>
<dbReference type="Pfam" id="PF01221">
    <property type="entry name" value="Dynein_light"/>
    <property type="match status" value="1"/>
</dbReference>
<dbReference type="GO" id="GO:0007017">
    <property type="term" value="P:microtubule-based process"/>
    <property type="evidence" value="ECO:0007669"/>
    <property type="project" value="InterPro"/>
</dbReference>
<accession>A0A078AIZ8</accession>
<keyword evidence="1" id="KW-0493">Microtubule</keyword>
<comment type="subcellular location">
    <subcellularLocation>
        <location evidence="1">Cytoplasm</location>
        <location evidence="1">Cytoskeleton</location>
    </subcellularLocation>
</comment>
<dbReference type="EMBL" id="CCKQ01010659">
    <property type="protein sequence ID" value="CDW82199.1"/>
    <property type="molecule type" value="Genomic_DNA"/>
</dbReference>
<dbReference type="AlphaFoldDB" id="A0A078AIZ8"/>
<name>A0A078AIZ8_STYLE</name>
<evidence type="ECO:0000256" key="1">
    <source>
        <dbReference type="RuleBase" id="RU365010"/>
    </source>
</evidence>
<dbReference type="InterPro" id="IPR037177">
    <property type="entry name" value="DLC_sf"/>
</dbReference>
<dbReference type="SMART" id="SM01375">
    <property type="entry name" value="Dynein_light"/>
    <property type="match status" value="1"/>
</dbReference>
<dbReference type="Proteomes" id="UP000039865">
    <property type="component" value="Unassembled WGS sequence"/>
</dbReference>
<keyword evidence="1" id="KW-0963">Cytoplasm</keyword>
<gene>
    <name evidence="2" type="primary">Contig1248.g1378</name>
    <name evidence="2" type="ORF">STYLEM_11228</name>
</gene>
<dbReference type="OMA" id="EIYILIW"/>
<evidence type="ECO:0000313" key="2">
    <source>
        <dbReference type="EMBL" id="CDW82199.1"/>
    </source>
</evidence>
<dbReference type="PANTHER" id="PTHR11886:SF35">
    <property type="entry name" value="DYNEIN LIGHT CHAIN"/>
    <property type="match status" value="1"/>
</dbReference>
<comment type="similarity">
    <text evidence="1">Belongs to the dynein light chain family.</text>
</comment>
<keyword evidence="1" id="KW-0206">Cytoskeleton</keyword>